<keyword evidence="2" id="KW-1185">Reference proteome</keyword>
<evidence type="ECO:0000313" key="2">
    <source>
        <dbReference type="Proteomes" id="UP000018620"/>
    </source>
</evidence>
<dbReference type="OrthoDB" id="9749at10239"/>
<reference evidence="1 2" key="1">
    <citation type="journal article" date="2014" name="Arch. Virol.">
        <title>Complete genome sequence of enterobacteria phage 4MG, a new member of the subgroup "PVP-SE1-like phage" of the "rV5-like viruses".</title>
        <authorList>
            <person name="Kim M."/>
            <person name="Heu S."/>
            <person name="Ryu S."/>
        </authorList>
    </citation>
    <scope>NUCLEOTIDE SEQUENCE [LARGE SCALE GENOMIC DNA]</scope>
</reference>
<sequence>METLNAPLFFSVKMLWMGMMSDFPYVLMSVDQSLSHCAVVIWRDGVPIYREMIRTGSTKSKGKQSPDVYYFDTVYEQIEHICKRINELCEEYSPDDYVMEALSLGSIGSATRDLAGLFYCIALSLDDCGNHFIEYFNIHTVAPTSVKSFARSLLPEDEQWEVKEKLDKKKNKMVSSKSKVKMDKAMMVKAVNYDCPGWLDGVTLAAGKADYADAYLIGKKFLEDLSAGKE</sequence>
<dbReference type="RefSeq" id="YP_008857338.1">
    <property type="nucleotide sequence ID" value="NC_022968.1"/>
</dbReference>
<dbReference type="Proteomes" id="UP000018620">
    <property type="component" value="Segment"/>
</dbReference>
<organism evidence="1 2">
    <name type="scientific">Escherichia phage 4MG</name>
    <dbReference type="NCBI Taxonomy" id="1391428"/>
    <lineage>
        <taxon>Viruses</taxon>
        <taxon>Duplodnaviria</taxon>
        <taxon>Heunggongvirae</taxon>
        <taxon>Uroviricota</taxon>
        <taxon>Caudoviricetes</taxon>
        <taxon>Vequintavirinae</taxon>
        <taxon>Seunavirus</taxon>
        <taxon>Seunavirus 4MG</taxon>
    </lineage>
</organism>
<protein>
    <submittedName>
        <fullName evidence="1">Hyphothetical protein</fullName>
    </submittedName>
</protein>
<dbReference type="EMBL" id="KF550303">
    <property type="protein sequence ID" value="AGZ17596.1"/>
    <property type="molecule type" value="Genomic_DNA"/>
</dbReference>
<dbReference type="KEGG" id="vg:17776372"/>
<proteinExistence type="predicted"/>
<name>V5KSN2_9CAUD</name>
<dbReference type="Gene3D" id="3.30.420.10">
    <property type="entry name" value="Ribonuclease H-like superfamily/Ribonuclease H"/>
    <property type="match status" value="1"/>
</dbReference>
<evidence type="ECO:0000313" key="1">
    <source>
        <dbReference type="EMBL" id="AGZ17596.1"/>
    </source>
</evidence>
<gene>
    <name evidence="1" type="ORF">4MG_122</name>
</gene>
<dbReference type="GO" id="GO:0003676">
    <property type="term" value="F:nucleic acid binding"/>
    <property type="evidence" value="ECO:0007669"/>
    <property type="project" value="InterPro"/>
</dbReference>
<accession>V5KSN2</accession>
<dbReference type="InterPro" id="IPR036397">
    <property type="entry name" value="RNaseH_sf"/>
</dbReference>